<feature type="binding site" evidence="12">
    <location>
        <position position="200"/>
    </location>
    <ligand>
        <name>Zn(2+)</name>
        <dbReference type="ChEBI" id="CHEBI:29105"/>
    </ligand>
</feature>
<keyword evidence="7 14" id="KW-0833">Ubl conjugation pathway</keyword>
<dbReference type="Gene3D" id="1.10.8.10">
    <property type="entry name" value="DNA helicase RuvA subunit, C-terminal domain"/>
    <property type="match status" value="2"/>
</dbReference>
<dbReference type="FunFam" id="3.30.40.10:FF:000026">
    <property type="entry name" value="Ubiquitin carboxyl-terminal hydrolase"/>
    <property type="match status" value="1"/>
</dbReference>
<dbReference type="InterPro" id="IPR041432">
    <property type="entry name" value="UBP13_Znf-UBP_var"/>
</dbReference>
<feature type="domain" description="USP" evidence="16">
    <location>
        <begin position="333"/>
        <end position="901"/>
    </location>
</feature>
<evidence type="ECO:0000256" key="12">
    <source>
        <dbReference type="PIRSR" id="PIRSR016308-3"/>
    </source>
</evidence>
<dbReference type="GO" id="GO:0006508">
    <property type="term" value="P:proteolysis"/>
    <property type="evidence" value="ECO:0007669"/>
    <property type="project" value="UniProtKB-KW"/>
</dbReference>
<dbReference type="InterPro" id="IPR050185">
    <property type="entry name" value="Ub_carboxyl-term_hydrolase"/>
</dbReference>
<dbReference type="SMART" id="SM00290">
    <property type="entry name" value="ZnF_UBP"/>
    <property type="match status" value="1"/>
</dbReference>
<dbReference type="SUPFAM" id="SSF46934">
    <property type="entry name" value="UBA-like"/>
    <property type="match status" value="1"/>
</dbReference>
<dbReference type="GO" id="GO:0004843">
    <property type="term" value="F:cysteine-type deubiquitinase activity"/>
    <property type="evidence" value="ECO:0007669"/>
    <property type="project" value="UniProtKB-UniRule"/>
</dbReference>
<proteinExistence type="inferred from homology"/>
<dbReference type="PANTHER" id="PTHR21646">
    <property type="entry name" value="UBIQUITIN CARBOXYL-TERMINAL HYDROLASE"/>
    <property type="match status" value="1"/>
</dbReference>
<feature type="binding site" evidence="12">
    <location>
        <position position="180"/>
    </location>
    <ligand>
        <name>Zn(2+)</name>
        <dbReference type="ChEBI" id="CHEBI:29105"/>
    </ligand>
</feature>
<evidence type="ECO:0000259" key="16">
    <source>
        <dbReference type="PROSITE" id="PS50235"/>
    </source>
</evidence>
<evidence type="ECO:0000259" key="17">
    <source>
        <dbReference type="PROSITE" id="PS50271"/>
    </source>
</evidence>
<evidence type="ECO:0000256" key="9">
    <source>
        <dbReference type="ARBA" id="ARBA00022807"/>
    </source>
</evidence>
<dbReference type="FunFam" id="3.90.70.10:FF:000099">
    <property type="entry name" value="Ubiquitin carboxyl-terminal hydrolase"/>
    <property type="match status" value="1"/>
</dbReference>
<keyword evidence="6 13" id="KW-0863">Zinc-finger</keyword>
<dbReference type="InterPro" id="IPR028889">
    <property type="entry name" value="USP"/>
</dbReference>
<dbReference type="SMART" id="SM00165">
    <property type="entry name" value="UBA"/>
    <property type="match status" value="2"/>
</dbReference>
<dbReference type="InterPro" id="IPR015940">
    <property type="entry name" value="UBA"/>
</dbReference>
<dbReference type="PANTHER" id="PTHR21646:SF10">
    <property type="entry name" value="UBIQUITIN CARBOXYL-TERMINAL HYDROLASE 14"/>
    <property type="match status" value="1"/>
</dbReference>
<keyword evidence="9 14" id="KW-0788">Thiol protease</keyword>
<dbReference type="GO" id="GO:0008270">
    <property type="term" value="F:zinc ion binding"/>
    <property type="evidence" value="ECO:0007669"/>
    <property type="project" value="UniProtKB-KW"/>
</dbReference>
<dbReference type="Proteomes" id="UP000653305">
    <property type="component" value="Unassembled WGS sequence"/>
</dbReference>
<dbReference type="InterPro" id="IPR009060">
    <property type="entry name" value="UBA-like_sf"/>
</dbReference>
<feature type="domain" description="UBP-type" evidence="17">
    <location>
        <begin position="156"/>
        <end position="291"/>
    </location>
</feature>
<evidence type="ECO:0000256" key="5">
    <source>
        <dbReference type="ARBA" id="ARBA00022737"/>
    </source>
</evidence>
<evidence type="ECO:0000313" key="19">
    <source>
        <dbReference type="Proteomes" id="UP000653305"/>
    </source>
</evidence>
<dbReference type="InterPro" id="IPR016652">
    <property type="entry name" value="Ubiquitinyl_hydrolase"/>
</dbReference>
<dbReference type="Pfam" id="PF00627">
    <property type="entry name" value="UBA"/>
    <property type="match status" value="2"/>
</dbReference>
<sequence>MELLRSNLSRVRIPEPTNRIYKEECCISFDTPKSEGGLFVDMNSFLAFGKEFVDWNYGKTGNPVYLHIKETQKPVPEDRPSKKPNLLAIGVEGGFDNNDPEYEQNYQIVILPDYVTLPFPSVELPEKVRLAVDSVIMNVGAEKKEQVAAWTADTKFISKYAMELKQLDNGVVVPPSGWKCEKCDKTENLWLNLTDGSILCGRKNWDGSGGNDHAVNHYNVTKNPLAVKLGTITADLEAAGYIFFSYYSLVRYAFFSVGGMLKSSDVYSYDEDASVVDPLLAQHLQHFGIDFSSLQKTEMTTAERELDHNTSFDWNRIQESGEEVEPLFGPGYTGLVNLGNSCYLAATMQVVFSTRGFCSRYYLGQSLKVAFDTAPADPTVDLNSQLTKLAHGLLSGKYSIPATKKDDTGDAAQTTLTTKQEGIPPRMFKSVIAAKHPEFSTMRQQDALEFFLHLIDQVERVNTGNPILDPSRSFKFGIEERLQCSSGKVAYNKRSDYILSLNIPVHKATNKRELEEFQKLKAEKDAKGEELTSKEIVRPRVPLIDCLECFSAPEELHDFYSTALNAKTTAVKTAGLTSFPDYLVLHMRKFVLEEGWVPKKLDVYIDAPDTIDISNMRSNGLQPSEELLPESAAEDAGISANEDIVQQLMSMGFQYNPCRKAAINTSNAGLEEAMNWLLNHMNDPDIDEPITKAQKSAPFIDPSKVETLISFGFEEEVARKALHASDGDIEKATEWIFNPPSGVTSMDATPSSSGNAADVPLPDGQGRYRLIGLVSHIGTSTHCGHYVAHIYKDGRWVIFNDDKDGDIEKATEWIFNPPSGVTSMDATPSSSGNAADVPLPDGQGRYRLIGLVSHIGTSTHCGHYVAHIYKDGRWVIFNDDKVALSKNPPTDMAYLYFYERIDG</sequence>
<dbReference type="PROSITE" id="PS50235">
    <property type="entry name" value="USP_3"/>
    <property type="match status" value="1"/>
</dbReference>
<dbReference type="InterPro" id="IPR013083">
    <property type="entry name" value="Znf_RING/FYVE/PHD"/>
</dbReference>
<dbReference type="EC" id="3.4.19.12" evidence="14"/>
<evidence type="ECO:0000313" key="18">
    <source>
        <dbReference type="EMBL" id="GFP89941.1"/>
    </source>
</evidence>
<dbReference type="Pfam" id="PF02148">
    <property type="entry name" value="zf-UBP"/>
    <property type="match status" value="1"/>
</dbReference>
<evidence type="ECO:0000256" key="3">
    <source>
        <dbReference type="ARBA" id="ARBA00022670"/>
    </source>
</evidence>
<keyword evidence="19" id="KW-1185">Reference proteome</keyword>
<dbReference type="PIRSF" id="PIRSF016308">
    <property type="entry name" value="UBP"/>
    <property type="match status" value="1"/>
</dbReference>
<evidence type="ECO:0000256" key="14">
    <source>
        <dbReference type="RuleBase" id="RU366025"/>
    </source>
</evidence>
<dbReference type="AlphaFoldDB" id="A0A830C6R0"/>
<feature type="binding site" evidence="12">
    <location>
        <position position="213"/>
    </location>
    <ligand>
        <name>Zn(2+)</name>
        <dbReference type="ChEBI" id="CHEBI:29105"/>
    </ligand>
</feature>
<dbReference type="PROSITE" id="PS50030">
    <property type="entry name" value="UBA"/>
    <property type="match status" value="2"/>
</dbReference>
<keyword evidence="10 12" id="KW-0862">Zinc</keyword>
<evidence type="ECO:0000256" key="4">
    <source>
        <dbReference type="ARBA" id="ARBA00022723"/>
    </source>
</evidence>
<dbReference type="PROSITE" id="PS50271">
    <property type="entry name" value="ZF_UBP"/>
    <property type="match status" value="1"/>
</dbReference>
<keyword evidence="5" id="KW-0677">Repeat</keyword>
<feature type="binding site" evidence="12">
    <location>
        <position position="183"/>
    </location>
    <ligand>
        <name>Zn(2+)</name>
        <dbReference type="ChEBI" id="CHEBI:29105"/>
    </ligand>
</feature>
<dbReference type="PROSITE" id="PS00972">
    <property type="entry name" value="USP_1"/>
    <property type="match status" value="1"/>
</dbReference>
<organism evidence="18 19">
    <name type="scientific">Phtheirospermum japonicum</name>
    <dbReference type="NCBI Taxonomy" id="374723"/>
    <lineage>
        <taxon>Eukaryota</taxon>
        <taxon>Viridiplantae</taxon>
        <taxon>Streptophyta</taxon>
        <taxon>Embryophyta</taxon>
        <taxon>Tracheophyta</taxon>
        <taxon>Spermatophyta</taxon>
        <taxon>Magnoliopsida</taxon>
        <taxon>eudicotyledons</taxon>
        <taxon>Gunneridae</taxon>
        <taxon>Pentapetalae</taxon>
        <taxon>asterids</taxon>
        <taxon>lamiids</taxon>
        <taxon>Lamiales</taxon>
        <taxon>Orobanchaceae</taxon>
        <taxon>Orobanchaceae incertae sedis</taxon>
        <taxon>Phtheirospermum</taxon>
    </lineage>
</organism>
<dbReference type="CDD" id="cd02257">
    <property type="entry name" value="Peptidase_C19"/>
    <property type="match status" value="1"/>
</dbReference>
<reference evidence="18" key="1">
    <citation type="submission" date="2020-07" db="EMBL/GenBank/DDBJ databases">
        <title>Ethylene signaling mediates host invasion by parasitic plants.</title>
        <authorList>
            <person name="Yoshida S."/>
        </authorList>
    </citation>
    <scope>NUCLEOTIDE SEQUENCE</scope>
    <source>
        <strain evidence="18">Okayama</strain>
    </source>
</reference>
<dbReference type="CDD" id="cd02658">
    <property type="entry name" value="Peptidase_C19B"/>
    <property type="match status" value="1"/>
</dbReference>
<dbReference type="EMBL" id="BMAC01000205">
    <property type="protein sequence ID" value="GFP89941.1"/>
    <property type="molecule type" value="Genomic_DNA"/>
</dbReference>
<dbReference type="Pfam" id="PF17807">
    <property type="entry name" value="zf-UBP_var"/>
    <property type="match status" value="1"/>
</dbReference>
<keyword evidence="4 12" id="KW-0479">Metal-binding</keyword>
<dbReference type="GO" id="GO:0016579">
    <property type="term" value="P:protein deubiquitination"/>
    <property type="evidence" value="ECO:0007669"/>
    <property type="project" value="InterPro"/>
</dbReference>
<dbReference type="Pfam" id="PF00443">
    <property type="entry name" value="UCH"/>
    <property type="match status" value="2"/>
</dbReference>
<dbReference type="SUPFAM" id="SSF54001">
    <property type="entry name" value="Cysteine proteinases"/>
    <property type="match status" value="2"/>
</dbReference>
<evidence type="ECO:0000256" key="6">
    <source>
        <dbReference type="ARBA" id="ARBA00022771"/>
    </source>
</evidence>
<keyword evidence="3 14" id="KW-0645">Protease</keyword>
<dbReference type="SUPFAM" id="SSF57850">
    <property type="entry name" value="RING/U-box"/>
    <property type="match status" value="1"/>
</dbReference>
<evidence type="ECO:0000259" key="15">
    <source>
        <dbReference type="PROSITE" id="PS50030"/>
    </source>
</evidence>
<comment type="caution">
    <text evidence="18">The sequence shown here is derived from an EMBL/GenBank/DDBJ whole genome shotgun (WGS) entry which is preliminary data.</text>
</comment>
<comment type="catalytic activity">
    <reaction evidence="1 14">
        <text>Thiol-dependent hydrolysis of ester, thioester, amide, peptide and isopeptide bonds formed by the C-terminal Gly of ubiquitin (a 76-residue protein attached to proteins as an intracellular targeting signal).</text>
        <dbReference type="EC" id="3.4.19.12"/>
    </reaction>
</comment>
<feature type="active site" description="Proton acceptor" evidence="11">
    <location>
        <position position="785"/>
    </location>
</feature>
<gene>
    <name evidence="18" type="ORF">PHJA_001137900</name>
</gene>
<comment type="similarity">
    <text evidence="2 14">Belongs to the peptidase C19 family.</text>
</comment>
<name>A0A830C6R0_9LAMI</name>
<dbReference type="InterPro" id="IPR001607">
    <property type="entry name" value="Znf_UBP"/>
</dbReference>
<evidence type="ECO:0000256" key="8">
    <source>
        <dbReference type="ARBA" id="ARBA00022801"/>
    </source>
</evidence>
<dbReference type="Gene3D" id="3.90.70.10">
    <property type="entry name" value="Cysteine proteinases"/>
    <property type="match status" value="2"/>
</dbReference>
<dbReference type="InterPro" id="IPR038765">
    <property type="entry name" value="Papain-like_cys_pep_sf"/>
</dbReference>
<feature type="domain" description="UBA" evidence="15">
    <location>
        <begin position="699"/>
        <end position="739"/>
    </location>
</feature>
<feature type="active site" description="Nucleophile" evidence="11">
    <location>
        <position position="342"/>
    </location>
</feature>
<accession>A0A830C6R0</accession>
<dbReference type="Gene3D" id="3.30.40.10">
    <property type="entry name" value="Zinc/RING finger domain, C3HC4 (zinc finger)"/>
    <property type="match status" value="2"/>
</dbReference>
<evidence type="ECO:0000256" key="10">
    <source>
        <dbReference type="ARBA" id="ARBA00022833"/>
    </source>
</evidence>
<feature type="domain" description="UBA" evidence="15">
    <location>
        <begin position="639"/>
        <end position="680"/>
    </location>
</feature>
<evidence type="ECO:0000256" key="7">
    <source>
        <dbReference type="ARBA" id="ARBA00022786"/>
    </source>
</evidence>
<comment type="function">
    <text evidence="14">Recognizes and hydrolyzes the peptide bond at the C-terminal Gly of ubiquitin. Involved in the processing of poly-ubiquitin precursors as well as that of ubiquitinated proteins.</text>
</comment>
<dbReference type="InterPro" id="IPR001394">
    <property type="entry name" value="Peptidase_C19_UCH"/>
</dbReference>
<evidence type="ECO:0000256" key="2">
    <source>
        <dbReference type="ARBA" id="ARBA00009085"/>
    </source>
</evidence>
<evidence type="ECO:0000256" key="13">
    <source>
        <dbReference type="PROSITE-ProRule" id="PRU00502"/>
    </source>
</evidence>
<keyword evidence="8 14" id="KW-0378">Hydrolase</keyword>
<protein>
    <recommendedName>
        <fullName evidence="14">Ubiquitin carboxyl-terminal hydrolase</fullName>
        <ecNumber evidence="14">3.4.19.12</ecNumber>
    </recommendedName>
</protein>
<dbReference type="FunFam" id="1.10.8.10:FF:000086">
    <property type="entry name" value="Ubiquitin carboxyl-terminal hydrolase"/>
    <property type="match status" value="1"/>
</dbReference>
<dbReference type="PROSITE" id="PS00973">
    <property type="entry name" value="USP_2"/>
    <property type="match status" value="2"/>
</dbReference>
<dbReference type="InterPro" id="IPR018200">
    <property type="entry name" value="USP_CS"/>
</dbReference>
<evidence type="ECO:0000256" key="1">
    <source>
        <dbReference type="ARBA" id="ARBA00000707"/>
    </source>
</evidence>
<evidence type="ECO:0000256" key="11">
    <source>
        <dbReference type="PIRSR" id="PIRSR016308-1"/>
    </source>
</evidence>
<dbReference type="FunFam" id="3.30.40.10:FF:000371">
    <property type="entry name" value="Ubiquitin carboxyl-terminal hydrolase"/>
    <property type="match status" value="1"/>
</dbReference>
<dbReference type="OrthoDB" id="361536at2759"/>